<keyword evidence="2" id="KW-1185">Reference proteome</keyword>
<evidence type="ECO:0000313" key="2">
    <source>
        <dbReference type="Proteomes" id="UP000252586"/>
    </source>
</evidence>
<comment type="caution">
    <text evidence="1">The sequence shown here is derived from an EMBL/GenBank/DDBJ whole genome shotgun (WGS) entry which is preliminary data.</text>
</comment>
<gene>
    <name evidence="1" type="ORF">DFR74_102458</name>
</gene>
<dbReference type="STRING" id="1210090.GCA_001613185_00165"/>
<accession>A0A366DXX0</accession>
<reference evidence="1 2" key="1">
    <citation type="submission" date="2018-06" db="EMBL/GenBank/DDBJ databases">
        <title>Genomic Encyclopedia of Type Strains, Phase IV (KMG-IV): sequencing the most valuable type-strain genomes for metagenomic binning, comparative biology and taxonomic classification.</title>
        <authorList>
            <person name="Goeker M."/>
        </authorList>
    </citation>
    <scope>NUCLEOTIDE SEQUENCE [LARGE SCALE GENOMIC DNA]</scope>
    <source>
        <strain evidence="1 2">DSM 44599</strain>
    </source>
</reference>
<dbReference type="AlphaFoldDB" id="A0A366DXX0"/>
<dbReference type="RefSeq" id="WP_067501545.1">
    <property type="nucleotide sequence ID" value="NZ_CP107943.1"/>
</dbReference>
<name>A0A366DXX0_9NOCA</name>
<sequence length="66" mass="7265">MLIATLVVTIVAFLRRRFRGRNRPADGAPRERVPVRELITRTLRRPVPAAGAVLALLVAAGLFTQC</sequence>
<proteinExistence type="predicted"/>
<dbReference type="EMBL" id="QNRE01000002">
    <property type="protein sequence ID" value="RBO94038.1"/>
    <property type="molecule type" value="Genomic_DNA"/>
</dbReference>
<evidence type="ECO:0000313" key="1">
    <source>
        <dbReference type="EMBL" id="RBO94038.1"/>
    </source>
</evidence>
<protein>
    <submittedName>
        <fullName evidence="1">Uncharacterized protein</fullName>
    </submittedName>
</protein>
<organism evidence="1 2">
    <name type="scientific">Nocardia puris</name>
    <dbReference type="NCBI Taxonomy" id="208602"/>
    <lineage>
        <taxon>Bacteria</taxon>
        <taxon>Bacillati</taxon>
        <taxon>Actinomycetota</taxon>
        <taxon>Actinomycetes</taxon>
        <taxon>Mycobacteriales</taxon>
        <taxon>Nocardiaceae</taxon>
        <taxon>Nocardia</taxon>
    </lineage>
</organism>
<dbReference type="Proteomes" id="UP000252586">
    <property type="component" value="Unassembled WGS sequence"/>
</dbReference>